<organism evidence="3 4">
    <name type="scientific">Dictyobacter alpinus</name>
    <dbReference type="NCBI Taxonomy" id="2014873"/>
    <lineage>
        <taxon>Bacteria</taxon>
        <taxon>Bacillati</taxon>
        <taxon>Chloroflexota</taxon>
        <taxon>Ktedonobacteria</taxon>
        <taxon>Ktedonobacterales</taxon>
        <taxon>Dictyobacteraceae</taxon>
        <taxon>Dictyobacter</taxon>
    </lineage>
</organism>
<name>A0A402BBY2_9CHLR</name>
<evidence type="ECO:0000313" key="3">
    <source>
        <dbReference type="EMBL" id="GCE28826.1"/>
    </source>
</evidence>
<dbReference type="RefSeq" id="WP_126628999.1">
    <property type="nucleotide sequence ID" value="NZ_BIFT01000001.1"/>
</dbReference>
<keyword evidence="2" id="KW-0472">Membrane</keyword>
<gene>
    <name evidence="3" type="ORF">KDA_43100</name>
</gene>
<keyword evidence="2" id="KW-0812">Transmembrane</keyword>
<feature type="compositionally biased region" description="Pro residues" evidence="1">
    <location>
        <begin position="104"/>
        <end position="125"/>
    </location>
</feature>
<feature type="transmembrane region" description="Helical" evidence="2">
    <location>
        <begin position="58"/>
        <end position="90"/>
    </location>
</feature>
<comment type="caution">
    <text evidence="3">The sequence shown here is derived from an EMBL/GenBank/DDBJ whole genome shotgun (WGS) entry which is preliminary data.</text>
</comment>
<protein>
    <submittedName>
        <fullName evidence="3">Uncharacterized protein</fullName>
    </submittedName>
</protein>
<dbReference type="Proteomes" id="UP000287171">
    <property type="component" value="Unassembled WGS sequence"/>
</dbReference>
<reference evidence="4" key="1">
    <citation type="submission" date="2018-12" db="EMBL/GenBank/DDBJ databases">
        <title>Tengunoibacter tsumagoiensis gen. nov., sp. nov., Dictyobacter kobayashii sp. nov., D. alpinus sp. nov., and D. joshuensis sp. nov. and description of Dictyobacteraceae fam. nov. within the order Ktedonobacterales isolated from Tengu-no-mugimeshi.</title>
        <authorList>
            <person name="Wang C.M."/>
            <person name="Zheng Y."/>
            <person name="Sakai Y."/>
            <person name="Toyoda A."/>
            <person name="Minakuchi Y."/>
            <person name="Abe K."/>
            <person name="Yokota A."/>
            <person name="Yabe S."/>
        </authorList>
    </citation>
    <scope>NUCLEOTIDE SEQUENCE [LARGE SCALE GENOMIC DNA]</scope>
    <source>
        <strain evidence="4">Uno16</strain>
    </source>
</reference>
<keyword evidence="4" id="KW-1185">Reference proteome</keyword>
<dbReference type="AlphaFoldDB" id="A0A402BBY2"/>
<dbReference type="OrthoDB" id="9970391at2"/>
<accession>A0A402BBY2</accession>
<feature type="region of interest" description="Disordered" evidence="1">
    <location>
        <begin position="100"/>
        <end position="175"/>
    </location>
</feature>
<keyword evidence="2" id="KW-1133">Transmembrane helix</keyword>
<evidence type="ECO:0000256" key="2">
    <source>
        <dbReference type="SAM" id="Phobius"/>
    </source>
</evidence>
<feature type="transmembrane region" description="Helical" evidence="2">
    <location>
        <begin position="12"/>
        <end position="38"/>
    </location>
</feature>
<dbReference type="EMBL" id="BIFT01000001">
    <property type="protein sequence ID" value="GCE28826.1"/>
    <property type="molecule type" value="Genomic_DNA"/>
</dbReference>
<proteinExistence type="predicted"/>
<evidence type="ECO:0000313" key="4">
    <source>
        <dbReference type="Proteomes" id="UP000287171"/>
    </source>
</evidence>
<sequence>MFRPRNISGGIFLIGLALAIIIGHNLFLPIFFVTLAFTSLFASGELDNPQARFGSLSGFVWLLTLALCFLTGQWALILLGIGATIILRAYQNPINDRMRSWTNNPPPPTYQAPPPTAYYQPPSPQAPERSYNEGYPPAEPVRPAEQPPVASDPYAAEQYDRPQTNYPVQPPPIQQ</sequence>
<evidence type="ECO:0000256" key="1">
    <source>
        <dbReference type="SAM" id="MobiDB-lite"/>
    </source>
</evidence>